<protein>
    <submittedName>
        <fullName evidence="1">Uncharacterized protein</fullName>
    </submittedName>
</protein>
<reference evidence="1" key="1">
    <citation type="journal article" date="2021" name="Microb. Physiol.">
        <title>Proteogenomic Insights into the Physiology of Marine, Sulfate-Reducing, Filamentous Desulfonema limicola and Desulfonema magnum.</title>
        <authorList>
            <person name="Schnaars V."/>
            <person name="Wohlbrand L."/>
            <person name="Scheve S."/>
            <person name="Hinrichs C."/>
            <person name="Reinhardt R."/>
            <person name="Rabus R."/>
        </authorList>
    </citation>
    <scope>NUCLEOTIDE SEQUENCE</scope>
    <source>
        <strain evidence="1">4be13</strain>
    </source>
</reference>
<evidence type="ECO:0000313" key="2">
    <source>
        <dbReference type="Proteomes" id="UP000663722"/>
    </source>
</evidence>
<organism evidence="1 2">
    <name type="scientific">Desulfonema magnum</name>
    <dbReference type="NCBI Taxonomy" id="45655"/>
    <lineage>
        <taxon>Bacteria</taxon>
        <taxon>Pseudomonadati</taxon>
        <taxon>Thermodesulfobacteriota</taxon>
        <taxon>Desulfobacteria</taxon>
        <taxon>Desulfobacterales</taxon>
        <taxon>Desulfococcaceae</taxon>
        <taxon>Desulfonema</taxon>
    </lineage>
</organism>
<accession>A0A975BQL7</accession>
<gene>
    <name evidence="1" type="ORF">dnm_056390</name>
</gene>
<keyword evidence="2" id="KW-1185">Reference proteome</keyword>
<sequence length="38" mass="4671">MPAYGRDFFLTKNYLKTEFRTIRLKTEFQKGRERTART</sequence>
<dbReference type="AlphaFoldDB" id="A0A975BQL7"/>
<name>A0A975BQL7_9BACT</name>
<proteinExistence type="predicted"/>
<evidence type="ECO:0000313" key="1">
    <source>
        <dbReference type="EMBL" id="QTA89583.1"/>
    </source>
</evidence>
<dbReference type="EMBL" id="CP061800">
    <property type="protein sequence ID" value="QTA89583.1"/>
    <property type="molecule type" value="Genomic_DNA"/>
</dbReference>
<dbReference type="Proteomes" id="UP000663722">
    <property type="component" value="Chromosome"/>
</dbReference>
<dbReference type="KEGG" id="dmm:dnm_056390"/>